<sequence length="205" mass="23509">MNQQEDRKVQKTDRDWHSTLSAGDEVFWTDPDEGIRSGYRVIAEIVSDSGKIESDETVVRLKDRTEVFAGELSALKPGQPWKEREFSTGMVVNFRHQEDTRIDVRYSRFSLVHGLWKEGYQRRTLSMTINTQCDFIDFVMDVKRAADALGIDFGDRPAIVVEIEKNSQLVNGYYLCAAAAKKLGWDMTCPEWLVPKSFEAAFEID</sequence>
<reference evidence="1" key="2">
    <citation type="submission" date="2024-06" db="EMBL/GenBank/DDBJ databases">
        <authorList>
            <person name="Sakai Y."/>
            <person name="Fujii T."/>
        </authorList>
    </citation>
    <scope>NUCLEOTIDE SEQUENCE</scope>
    <source>
        <strain evidence="1">M701</strain>
        <plasmid evidence="1">pM7012</plasmid>
    </source>
</reference>
<organism evidence="1">
    <name type="scientific">Burkholderia sp. M701</name>
    <dbReference type="NCBI Taxonomy" id="326454"/>
    <lineage>
        <taxon>Bacteria</taxon>
        <taxon>Pseudomonadati</taxon>
        <taxon>Pseudomonadota</taxon>
        <taxon>Betaproteobacteria</taxon>
        <taxon>Burkholderiales</taxon>
        <taxon>Burkholderiaceae</taxon>
        <taxon>Burkholderia</taxon>
    </lineage>
</organism>
<dbReference type="AlphaFoldDB" id="V5YN70"/>
<geneLocation type="plasmid" evidence="1">
    <name>pM7012</name>
</geneLocation>
<name>V5YN70_9BURK</name>
<dbReference type="EMBL" id="AB853026">
    <property type="protein sequence ID" value="BAO18852.1"/>
    <property type="molecule type" value="Genomic_DNA"/>
</dbReference>
<accession>V5YN70</accession>
<proteinExistence type="predicted"/>
<dbReference type="RefSeq" id="WP_023842395.1">
    <property type="nucleotide sequence ID" value="NC_022995.1"/>
</dbReference>
<keyword evidence="1" id="KW-0614">Plasmid</keyword>
<protein>
    <submittedName>
        <fullName evidence="1">Uncharacterized protein</fullName>
    </submittedName>
</protein>
<reference evidence="1" key="1">
    <citation type="journal article" date="2014" name="Microbiology">
        <title>A 2,4-dichlorophenoxyacetic acid degradation plasmid pM7012 discloses distribution of an unclassified megaplasmid group across bacterial species.</title>
        <authorList>
            <person name="Sakai Y."/>
            <person name="Ogawa N."/>
            <person name="Shimomura Y."/>
            <person name="Fujii T."/>
        </authorList>
    </citation>
    <scope>NUCLEOTIDE SEQUENCE</scope>
    <source>
        <strain evidence="1">M701</strain>
    </source>
</reference>
<evidence type="ECO:0000313" key="1">
    <source>
        <dbReference type="EMBL" id="BAO18852.1"/>
    </source>
</evidence>